<dbReference type="OrthoDB" id="4365667at2759"/>
<name>A0A9W9W050_9EURO</name>
<reference evidence="3" key="2">
    <citation type="journal article" date="2023" name="IMA Fungus">
        <title>Comparative genomic study of the Penicillium genus elucidates a diverse pangenome and 15 lateral gene transfer events.</title>
        <authorList>
            <person name="Petersen C."/>
            <person name="Sorensen T."/>
            <person name="Nielsen M.R."/>
            <person name="Sondergaard T.E."/>
            <person name="Sorensen J.L."/>
            <person name="Fitzpatrick D.A."/>
            <person name="Frisvad J.C."/>
            <person name="Nielsen K.L."/>
        </authorList>
    </citation>
    <scope>NUCLEOTIDE SEQUENCE</scope>
    <source>
        <strain evidence="3">IBT 29677</strain>
    </source>
</reference>
<feature type="region of interest" description="Disordered" evidence="2">
    <location>
        <begin position="363"/>
        <end position="403"/>
    </location>
</feature>
<organism evidence="3 4">
    <name type="scientific">Penicillium cosmopolitanum</name>
    <dbReference type="NCBI Taxonomy" id="1131564"/>
    <lineage>
        <taxon>Eukaryota</taxon>
        <taxon>Fungi</taxon>
        <taxon>Dikarya</taxon>
        <taxon>Ascomycota</taxon>
        <taxon>Pezizomycotina</taxon>
        <taxon>Eurotiomycetes</taxon>
        <taxon>Eurotiomycetidae</taxon>
        <taxon>Eurotiales</taxon>
        <taxon>Aspergillaceae</taxon>
        <taxon>Penicillium</taxon>
    </lineage>
</organism>
<evidence type="ECO:0000256" key="2">
    <source>
        <dbReference type="SAM" id="MobiDB-lite"/>
    </source>
</evidence>
<dbReference type="GO" id="GO:0003676">
    <property type="term" value="F:nucleic acid binding"/>
    <property type="evidence" value="ECO:0007669"/>
    <property type="project" value="InterPro"/>
</dbReference>
<comment type="caution">
    <text evidence="3">The sequence shown here is derived from an EMBL/GenBank/DDBJ whole genome shotgun (WGS) entry which is preliminary data.</text>
</comment>
<dbReference type="GeneID" id="81371744"/>
<protein>
    <recommendedName>
        <fullName evidence="5">CCHC-type domain-containing protein</fullName>
    </recommendedName>
</protein>
<dbReference type="RefSeq" id="XP_056488315.1">
    <property type="nucleotide sequence ID" value="XM_056632764.1"/>
</dbReference>
<evidence type="ECO:0000256" key="1">
    <source>
        <dbReference type="SAM" id="Coils"/>
    </source>
</evidence>
<feature type="coiled-coil region" evidence="1">
    <location>
        <begin position="65"/>
        <end position="187"/>
    </location>
</feature>
<evidence type="ECO:0000313" key="3">
    <source>
        <dbReference type="EMBL" id="KAJ5392637.1"/>
    </source>
</evidence>
<feature type="compositionally biased region" description="Low complexity" evidence="2">
    <location>
        <begin position="388"/>
        <end position="398"/>
    </location>
</feature>
<accession>A0A9W9W050</accession>
<dbReference type="GO" id="GO:0008270">
    <property type="term" value="F:zinc ion binding"/>
    <property type="evidence" value="ECO:0007669"/>
    <property type="project" value="InterPro"/>
</dbReference>
<gene>
    <name evidence="3" type="ORF">N7509_008127</name>
</gene>
<dbReference type="EMBL" id="JAPZBU010000008">
    <property type="protein sequence ID" value="KAJ5392637.1"/>
    <property type="molecule type" value="Genomic_DNA"/>
</dbReference>
<reference evidence="3" key="1">
    <citation type="submission" date="2022-12" db="EMBL/GenBank/DDBJ databases">
        <authorList>
            <person name="Petersen C."/>
        </authorList>
    </citation>
    <scope>NUCLEOTIDE SEQUENCE</scope>
    <source>
        <strain evidence="3">IBT 29677</strain>
    </source>
</reference>
<dbReference type="SUPFAM" id="SSF57756">
    <property type="entry name" value="Retrovirus zinc finger-like domains"/>
    <property type="match status" value="1"/>
</dbReference>
<proteinExistence type="predicted"/>
<feature type="region of interest" description="Disordered" evidence="2">
    <location>
        <begin position="1"/>
        <end position="33"/>
    </location>
</feature>
<dbReference type="InterPro" id="IPR036875">
    <property type="entry name" value="Znf_CCHC_sf"/>
</dbReference>
<evidence type="ECO:0008006" key="5">
    <source>
        <dbReference type="Google" id="ProtNLM"/>
    </source>
</evidence>
<evidence type="ECO:0000313" key="4">
    <source>
        <dbReference type="Proteomes" id="UP001147747"/>
    </source>
</evidence>
<dbReference type="Gene3D" id="4.10.60.10">
    <property type="entry name" value="Zinc finger, CCHC-type"/>
    <property type="match status" value="1"/>
</dbReference>
<keyword evidence="1" id="KW-0175">Coiled coil</keyword>
<dbReference type="AlphaFoldDB" id="A0A9W9W050"/>
<sequence length="467" mass="53156">MSQPREEPVAGPTEAGPSNEPSRPVTRGSRPQLVFYDKKDENKVYKIHSAKDLAIWVKDDPKFAYNAILEKLKFWTRDRKKYQKEMATDREELTRAQDETNLALEDLERARKDLEEQDEEAGERIRAADKKAEHLQETLNDLRADEVRLITKLTASEKAVAKNERVIRRLRAERDKLAANLVEANRARTRTSTAAADVPLPTIEGNQKRSPKMPDPLMLSDGKENADWFPTAHYRIHYVSTRCEGRALKHIGPRLHRTSTNRYTNAEDMLEHLAEIFEDPNRKENARQEYEQLKQKPKEEFADFIAEYSRLAEEAEIPVEDRKRGLYRKLVWRLQDRVTQYMIDPSLTLQDFVRRCQDTATQLNINFKDNPPPARGGSGRGGTDKNKTTGTGSPSTSPRPQIDPAERAVLLKNGQCFYCRGKGYMAKDCPEKKTLAVAATGNMSAAAVAASPDPRLVDIESEQPAKE</sequence>
<dbReference type="Proteomes" id="UP001147747">
    <property type="component" value="Unassembled WGS sequence"/>
</dbReference>
<keyword evidence="4" id="KW-1185">Reference proteome</keyword>